<protein>
    <submittedName>
        <fullName evidence="4">PEP-CTERM domain protein</fullName>
    </submittedName>
</protein>
<feature type="repeat" description="NHL" evidence="2">
    <location>
        <begin position="127"/>
        <end position="167"/>
    </location>
</feature>
<dbReference type="EMBL" id="JAKMXF010000233">
    <property type="protein sequence ID" value="KAI6654164.1"/>
    <property type="molecule type" value="Genomic_DNA"/>
</dbReference>
<feature type="repeat" description="NHL" evidence="2">
    <location>
        <begin position="37"/>
        <end position="78"/>
    </location>
</feature>
<dbReference type="Gene3D" id="2.120.10.30">
    <property type="entry name" value="TolB, C-terminal domain"/>
    <property type="match status" value="2"/>
</dbReference>
<dbReference type="PANTHER" id="PTHR24104:SF25">
    <property type="entry name" value="PROTEIN LIN-41"/>
    <property type="match status" value="1"/>
</dbReference>
<accession>A0AAV7JYX5</accession>
<proteinExistence type="predicted"/>
<gene>
    <name evidence="4" type="ORF">LOD99_3009</name>
</gene>
<dbReference type="Pfam" id="PF01436">
    <property type="entry name" value="NHL"/>
    <property type="match status" value="2"/>
</dbReference>
<organism evidence="4 5">
    <name type="scientific">Oopsacas minuta</name>
    <dbReference type="NCBI Taxonomy" id="111878"/>
    <lineage>
        <taxon>Eukaryota</taxon>
        <taxon>Metazoa</taxon>
        <taxon>Porifera</taxon>
        <taxon>Hexactinellida</taxon>
        <taxon>Hexasterophora</taxon>
        <taxon>Lyssacinosida</taxon>
        <taxon>Leucopsacidae</taxon>
        <taxon>Oopsacas</taxon>
    </lineage>
</organism>
<dbReference type="PANTHER" id="PTHR24104">
    <property type="entry name" value="E3 UBIQUITIN-PROTEIN LIGASE NHLRC1-RELATED"/>
    <property type="match status" value="1"/>
</dbReference>
<feature type="region of interest" description="Disordered" evidence="3">
    <location>
        <begin position="1"/>
        <end position="24"/>
    </location>
</feature>
<keyword evidence="1" id="KW-0677">Repeat</keyword>
<dbReference type="InterPro" id="IPR001258">
    <property type="entry name" value="NHL_repeat"/>
</dbReference>
<dbReference type="InterPro" id="IPR050952">
    <property type="entry name" value="TRIM-NHL_E3_ligases"/>
</dbReference>
<evidence type="ECO:0000313" key="5">
    <source>
        <dbReference type="Proteomes" id="UP001165289"/>
    </source>
</evidence>
<feature type="compositionally biased region" description="Polar residues" evidence="3">
    <location>
        <begin position="13"/>
        <end position="24"/>
    </location>
</feature>
<dbReference type="SUPFAM" id="SSF101898">
    <property type="entry name" value="NHL repeat"/>
    <property type="match status" value="1"/>
</dbReference>
<dbReference type="CDD" id="cd05819">
    <property type="entry name" value="NHL"/>
    <property type="match status" value="1"/>
</dbReference>
<dbReference type="PROSITE" id="PS51125">
    <property type="entry name" value="NHL"/>
    <property type="match status" value="2"/>
</dbReference>
<evidence type="ECO:0000256" key="3">
    <source>
        <dbReference type="SAM" id="MobiDB-lite"/>
    </source>
</evidence>
<evidence type="ECO:0000256" key="2">
    <source>
        <dbReference type="PROSITE-ProRule" id="PRU00504"/>
    </source>
</evidence>
<dbReference type="GO" id="GO:0008270">
    <property type="term" value="F:zinc ion binding"/>
    <property type="evidence" value="ECO:0007669"/>
    <property type="project" value="UniProtKB-KW"/>
</dbReference>
<evidence type="ECO:0000256" key="1">
    <source>
        <dbReference type="ARBA" id="ARBA00022737"/>
    </source>
</evidence>
<dbReference type="Proteomes" id="UP001165289">
    <property type="component" value="Unassembled WGS sequence"/>
</dbReference>
<comment type="caution">
    <text evidence="4">The sequence shown here is derived from an EMBL/GenBank/DDBJ whole genome shotgun (WGS) entry which is preliminary data.</text>
</comment>
<dbReference type="GO" id="GO:0043161">
    <property type="term" value="P:proteasome-mediated ubiquitin-dependent protein catabolic process"/>
    <property type="evidence" value="ECO:0007669"/>
    <property type="project" value="TreeGrafter"/>
</dbReference>
<evidence type="ECO:0000313" key="4">
    <source>
        <dbReference type="EMBL" id="KAI6654164.1"/>
    </source>
</evidence>
<reference evidence="4 5" key="1">
    <citation type="journal article" date="2023" name="BMC Biol.">
        <title>The compact genome of the sponge Oopsacas minuta (Hexactinellida) is lacking key metazoan core genes.</title>
        <authorList>
            <person name="Santini S."/>
            <person name="Schenkelaars Q."/>
            <person name="Jourda C."/>
            <person name="Duchesne M."/>
            <person name="Belahbib H."/>
            <person name="Rocher C."/>
            <person name="Selva M."/>
            <person name="Riesgo A."/>
            <person name="Vervoort M."/>
            <person name="Leys S.P."/>
            <person name="Kodjabachian L."/>
            <person name="Le Bivic A."/>
            <person name="Borchiellini C."/>
            <person name="Claverie J.M."/>
            <person name="Renard E."/>
        </authorList>
    </citation>
    <scope>NUCLEOTIDE SEQUENCE [LARGE SCALE GENOMIC DNA]</scope>
    <source>
        <strain evidence="4">SPO-2</strain>
    </source>
</reference>
<keyword evidence="5" id="KW-1185">Reference proteome</keyword>
<sequence>MTSRNASPVWERSPQNEIPPTTTIPNYSAFQQPIVAVGKIGSARGEFNWPRGVSIETESGHIYVADRKNSRIQIFSQTGDLVNIFGDQHLNKPWGVLIHQDNIYVTDTGHHTILQYRLSDLTMIKLVGSQGSGSEEFDSPKQLAISPNQHLYVPDHNNNRIQIMTTNLEFKDSLRHESMTQPVDVKFSNKEMFVLSTNNNPCIHVFTLSGEKSRSLVTRGSSGMQIGKAYFFCLDERDNILISDCEANQIKVFSPEGDLLHTIGQRGHEAGMFDYPVGITTHNNKCICLSNNQKFVLQIFS</sequence>
<name>A0AAV7JYX5_9METZ</name>
<dbReference type="InterPro" id="IPR011042">
    <property type="entry name" value="6-blade_b-propeller_TolB-like"/>
</dbReference>
<dbReference type="GO" id="GO:0000209">
    <property type="term" value="P:protein polyubiquitination"/>
    <property type="evidence" value="ECO:0007669"/>
    <property type="project" value="TreeGrafter"/>
</dbReference>
<dbReference type="GO" id="GO:0061630">
    <property type="term" value="F:ubiquitin protein ligase activity"/>
    <property type="evidence" value="ECO:0007669"/>
    <property type="project" value="TreeGrafter"/>
</dbReference>
<dbReference type="AlphaFoldDB" id="A0AAV7JYX5"/>